<gene>
    <name evidence="1" type="ORF">H5410_036926</name>
</gene>
<dbReference type="AlphaFoldDB" id="A0A9J5Y9N4"/>
<organism evidence="1 2">
    <name type="scientific">Solanum commersonii</name>
    <name type="common">Commerson's wild potato</name>
    <name type="synonym">Commerson's nightshade</name>
    <dbReference type="NCBI Taxonomy" id="4109"/>
    <lineage>
        <taxon>Eukaryota</taxon>
        <taxon>Viridiplantae</taxon>
        <taxon>Streptophyta</taxon>
        <taxon>Embryophyta</taxon>
        <taxon>Tracheophyta</taxon>
        <taxon>Spermatophyta</taxon>
        <taxon>Magnoliopsida</taxon>
        <taxon>eudicotyledons</taxon>
        <taxon>Gunneridae</taxon>
        <taxon>Pentapetalae</taxon>
        <taxon>asterids</taxon>
        <taxon>lamiids</taxon>
        <taxon>Solanales</taxon>
        <taxon>Solanaceae</taxon>
        <taxon>Solanoideae</taxon>
        <taxon>Solaneae</taxon>
        <taxon>Solanum</taxon>
    </lineage>
</organism>
<accession>A0A9J5Y9N4</accession>
<reference evidence="1 2" key="1">
    <citation type="submission" date="2020-09" db="EMBL/GenBank/DDBJ databases">
        <title>De no assembly of potato wild relative species, Solanum commersonii.</title>
        <authorList>
            <person name="Cho K."/>
        </authorList>
    </citation>
    <scope>NUCLEOTIDE SEQUENCE [LARGE SCALE GENOMIC DNA]</scope>
    <source>
        <strain evidence="1">LZ3.2</strain>
        <tissue evidence="1">Leaf</tissue>
    </source>
</reference>
<comment type="caution">
    <text evidence="1">The sequence shown here is derived from an EMBL/GenBank/DDBJ whole genome shotgun (WGS) entry which is preliminary data.</text>
</comment>
<sequence length="172" mass="19276">MTSILKKISLSLAIIVGSLDMCLTIAGLEIITHLNGFGDSKELQIALTLKDPKGFGDTVRNKKENGTWIADVQITCQEIKICSYPLLNTREETFPSEITQKEQLGTGPERIGTRPERDDLTELFTDTGMNRTETTEMEAQFCPVPLYTRIEPGRTEMDRNGMERDGINGRHI</sequence>
<dbReference type="EMBL" id="JACXVP010000007">
    <property type="protein sequence ID" value="KAG5595694.1"/>
    <property type="molecule type" value="Genomic_DNA"/>
</dbReference>
<evidence type="ECO:0000313" key="1">
    <source>
        <dbReference type="EMBL" id="KAG5595694.1"/>
    </source>
</evidence>
<proteinExistence type="predicted"/>
<evidence type="ECO:0000313" key="2">
    <source>
        <dbReference type="Proteomes" id="UP000824120"/>
    </source>
</evidence>
<dbReference type="Proteomes" id="UP000824120">
    <property type="component" value="Chromosome 7"/>
</dbReference>
<keyword evidence="2" id="KW-1185">Reference proteome</keyword>
<name>A0A9J5Y9N4_SOLCO</name>
<protein>
    <submittedName>
        <fullName evidence="1">Uncharacterized protein</fullName>
    </submittedName>
</protein>